<dbReference type="GO" id="GO:0003857">
    <property type="term" value="F:(3S)-3-hydroxyacyl-CoA dehydrogenase (NAD+) activity"/>
    <property type="evidence" value="ECO:0007669"/>
    <property type="project" value="UniProtKB-EC"/>
</dbReference>
<feature type="domain" description="3-hydroxyacyl-CoA dehydrogenase NAD binding" evidence="13">
    <location>
        <begin position="24"/>
        <end position="209"/>
    </location>
</feature>
<dbReference type="GO" id="GO:0006635">
    <property type="term" value="P:fatty acid beta-oxidation"/>
    <property type="evidence" value="ECO:0007669"/>
    <property type="project" value="TreeGrafter"/>
</dbReference>
<comment type="caution">
    <text evidence="14">The sequence shown here is derived from an EMBL/GenBank/DDBJ whole genome shotgun (WGS) entry which is preliminary data.</text>
</comment>
<evidence type="ECO:0000256" key="7">
    <source>
        <dbReference type="ARBA" id="ARBA00023098"/>
    </source>
</evidence>
<proteinExistence type="inferred from homology"/>
<evidence type="ECO:0000256" key="1">
    <source>
        <dbReference type="ARBA" id="ARBA00004305"/>
    </source>
</evidence>
<dbReference type="PIRSF" id="PIRSF000105">
    <property type="entry name" value="HCDH"/>
    <property type="match status" value="1"/>
</dbReference>
<dbReference type="SUPFAM" id="SSF51735">
    <property type="entry name" value="NAD(P)-binding Rossmann-fold domains"/>
    <property type="match status" value="1"/>
</dbReference>
<keyword evidence="15" id="KW-1185">Reference proteome</keyword>
<reference evidence="14" key="1">
    <citation type="submission" date="2021-07" db="EMBL/GenBank/DDBJ databases">
        <authorList>
            <person name="Catto M.A."/>
            <person name="Jacobson A."/>
            <person name="Kennedy G."/>
            <person name="Labadie P."/>
            <person name="Hunt B.G."/>
            <person name="Srinivasan R."/>
        </authorList>
    </citation>
    <scope>NUCLEOTIDE SEQUENCE</scope>
    <source>
        <strain evidence="14">PL_HMW_Pooled</strain>
        <tissue evidence="14">Head</tissue>
    </source>
</reference>
<dbReference type="InterPro" id="IPR022694">
    <property type="entry name" value="3-OHacyl-CoA_DH"/>
</dbReference>
<evidence type="ECO:0000256" key="6">
    <source>
        <dbReference type="ARBA" id="ARBA00023027"/>
    </source>
</evidence>
<dbReference type="Pfam" id="PF02737">
    <property type="entry name" value="3HCDH_N"/>
    <property type="match status" value="1"/>
</dbReference>
<keyword evidence="8" id="KW-0496">Mitochondrion</keyword>
<dbReference type="InterPro" id="IPR036291">
    <property type="entry name" value="NAD(P)-bd_dom_sf"/>
</dbReference>
<feature type="binding site" evidence="11">
    <location>
        <position position="144"/>
    </location>
    <ligand>
        <name>CoA</name>
        <dbReference type="ChEBI" id="CHEBI:57287"/>
    </ligand>
</feature>
<dbReference type="EMBL" id="JAHWGI010000256">
    <property type="protein sequence ID" value="KAK3911307.1"/>
    <property type="molecule type" value="Genomic_DNA"/>
</dbReference>
<evidence type="ECO:0000259" key="13">
    <source>
        <dbReference type="Pfam" id="PF02737"/>
    </source>
</evidence>
<evidence type="ECO:0000256" key="10">
    <source>
        <dbReference type="PIRSR" id="PIRSR000105-1"/>
    </source>
</evidence>
<reference evidence="14" key="2">
    <citation type="journal article" date="2023" name="BMC Genomics">
        <title>Pest status, molecular evolution, and epigenetic factors derived from the genome assembly of Frankliniella fusca, a thysanopteran phytovirus vector.</title>
        <authorList>
            <person name="Catto M.A."/>
            <person name="Labadie P.E."/>
            <person name="Jacobson A.L."/>
            <person name="Kennedy G.G."/>
            <person name="Srinivasan R."/>
            <person name="Hunt B.G."/>
        </authorList>
    </citation>
    <scope>NUCLEOTIDE SEQUENCE</scope>
    <source>
        <strain evidence="14">PL_HMW_Pooled</strain>
    </source>
</reference>
<dbReference type="SUPFAM" id="SSF48179">
    <property type="entry name" value="6-phosphogluconate dehydrogenase C-terminal domain-like"/>
    <property type="match status" value="1"/>
</dbReference>
<feature type="binding site" evidence="11">
    <location>
        <position position="75"/>
    </location>
    <ligand>
        <name>CoA</name>
        <dbReference type="ChEBI" id="CHEBI:57287"/>
    </ligand>
</feature>
<dbReference type="InterPro" id="IPR052242">
    <property type="entry name" value="Mito_3-hydroxyacyl-CoA_DH"/>
</dbReference>
<evidence type="ECO:0000256" key="3">
    <source>
        <dbReference type="ARBA" id="ARBA00009463"/>
    </source>
</evidence>
<keyword evidence="4" id="KW-0276">Fatty acid metabolism</keyword>
<feature type="domain" description="3-hydroxyacyl-CoA dehydrogenase C-terminal" evidence="12">
    <location>
        <begin position="211"/>
        <end position="308"/>
    </location>
</feature>
<evidence type="ECO:0000256" key="4">
    <source>
        <dbReference type="ARBA" id="ARBA00022832"/>
    </source>
</evidence>
<evidence type="ECO:0000313" key="14">
    <source>
        <dbReference type="EMBL" id="KAK3911307.1"/>
    </source>
</evidence>
<comment type="subcellular location">
    <subcellularLocation>
        <location evidence="1">Mitochondrion matrix</location>
    </subcellularLocation>
</comment>
<dbReference type="Pfam" id="PF00725">
    <property type="entry name" value="3HCDH"/>
    <property type="match status" value="1"/>
</dbReference>
<dbReference type="GO" id="GO:0070403">
    <property type="term" value="F:NAD+ binding"/>
    <property type="evidence" value="ECO:0007669"/>
    <property type="project" value="InterPro"/>
</dbReference>
<feature type="binding site" evidence="11">
    <location>
        <position position="68"/>
    </location>
    <ligand>
        <name>CoA</name>
        <dbReference type="ChEBI" id="CHEBI:57287"/>
    </ligand>
</feature>
<dbReference type="Proteomes" id="UP001219518">
    <property type="component" value="Unassembled WGS sequence"/>
</dbReference>
<comment type="catalytic activity">
    <reaction evidence="9">
        <text>a (3S)-3-hydroxyacyl-CoA + NAD(+) = a 3-oxoacyl-CoA + NADH + H(+)</text>
        <dbReference type="Rhea" id="RHEA:22432"/>
        <dbReference type="ChEBI" id="CHEBI:15378"/>
        <dbReference type="ChEBI" id="CHEBI:57318"/>
        <dbReference type="ChEBI" id="CHEBI:57540"/>
        <dbReference type="ChEBI" id="CHEBI:57945"/>
        <dbReference type="ChEBI" id="CHEBI:90726"/>
        <dbReference type="EC" id="1.1.1.35"/>
    </reaction>
</comment>
<dbReference type="GO" id="GO:0005759">
    <property type="term" value="C:mitochondrial matrix"/>
    <property type="evidence" value="ECO:0007669"/>
    <property type="project" value="UniProtKB-SubCell"/>
</dbReference>
<evidence type="ECO:0000259" key="12">
    <source>
        <dbReference type="Pfam" id="PF00725"/>
    </source>
</evidence>
<comment type="pathway">
    <text evidence="2">Lipid metabolism; fatty acid beta-oxidation.</text>
</comment>
<dbReference type="FunFam" id="3.40.50.720:FF:000258">
    <property type="entry name" value="Hydroxyacyl-coenzyme A dehydrogenase, mitochondrial"/>
    <property type="match status" value="1"/>
</dbReference>
<dbReference type="PANTHER" id="PTHR43561">
    <property type="match status" value="1"/>
</dbReference>
<comment type="similarity">
    <text evidence="3">Belongs to the 3-hydroxyacyl-CoA dehydrogenase family.</text>
</comment>
<evidence type="ECO:0000313" key="15">
    <source>
        <dbReference type="Proteomes" id="UP001219518"/>
    </source>
</evidence>
<organism evidence="14 15">
    <name type="scientific">Frankliniella fusca</name>
    <dbReference type="NCBI Taxonomy" id="407009"/>
    <lineage>
        <taxon>Eukaryota</taxon>
        <taxon>Metazoa</taxon>
        <taxon>Ecdysozoa</taxon>
        <taxon>Arthropoda</taxon>
        <taxon>Hexapoda</taxon>
        <taxon>Insecta</taxon>
        <taxon>Pterygota</taxon>
        <taxon>Neoptera</taxon>
        <taxon>Paraneoptera</taxon>
        <taxon>Thysanoptera</taxon>
        <taxon>Terebrantia</taxon>
        <taxon>Thripoidea</taxon>
        <taxon>Thripidae</taxon>
        <taxon>Frankliniella</taxon>
    </lineage>
</organism>
<protein>
    <submittedName>
        <fullName evidence="14">Hydroxyacyl-coenzyme A dehydrogenase, mitochondrial</fullName>
    </submittedName>
</protein>
<keyword evidence="5" id="KW-0560">Oxidoreductase</keyword>
<evidence type="ECO:0000256" key="2">
    <source>
        <dbReference type="ARBA" id="ARBA00005005"/>
    </source>
</evidence>
<dbReference type="PANTHER" id="PTHR43561:SF3">
    <property type="entry name" value="HYDROXYACYL-COENZYME A DEHYDROGENASE, MITOCHONDRIAL"/>
    <property type="match status" value="1"/>
</dbReference>
<dbReference type="Gene3D" id="3.40.50.720">
    <property type="entry name" value="NAD(P)-binding Rossmann-like Domain"/>
    <property type="match status" value="1"/>
</dbReference>
<dbReference type="InterPro" id="IPR013328">
    <property type="entry name" value="6PGD_dom2"/>
</dbReference>
<sequence>MAAVSQVLKRSFSSSSPVAGSIKNVTVIGGGLMGSGIAQIAAAAGQKVVLVETNDKLLHGANSRIHESLKRVAKKQFKDNAAAGDKFVQETMSRISGSTNASEGASSADLVVEAIVENMAIKQKLFADLDKAAPAHTIFASNTSSLSITEIASQCQRKDKFGGLHFFNPVPVMKLLEVIRTNDTSDDTYKKMMEWGQEVGKTCITCKDTPGFVVNRLLVPQLAEAIRMLERGDASPRDIDTAMKLGAGHPMGPFELADYVGHDTTKFILDGWHEKMPDNPLFKPLETLNKLVAEGKLGVKAGEGFYSYKKK</sequence>
<name>A0AAE1GY01_9NEOP</name>
<gene>
    <name evidence="14" type="ORF">KUF71_021088</name>
</gene>
<evidence type="ECO:0000256" key="11">
    <source>
        <dbReference type="PIRSR" id="PIRSR000105-3"/>
    </source>
</evidence>
<keyword evidence="6" id="KW-0520">NAD</keyword>
<feature type="site" description="Important for catalytic activity" evidence="10">
    <location>
        <position position="165"/>
    </location>
</feature>
<dbReference type="AlphaFoldDB" id="A0AAE1GY01"/>
<dbReference type="Gene3D" id="1.10.1040.10">
    <property type="entry name" value="N-(1-d-carboxylethyl)-l-norvaline Dehydrogenase, domain 2"/>
    <property type="match status" value="1"/>
</dbReference>
<evidence type="ECO:0000256" key="8">
    <source>
        <dbReference type="ARBA" id="ARBA00023128"/>
    </source>
</evidence>
<accession>A0AAE1GY01</accession>
<dbReference type="InterPro" id="IPR008927">
    <property type="entry name" value="6-PGluconate_DH-like_C_sf"/>
</dbReference>
<dbReference type="InterPro" id="IPR006108">
    <property type="entry name" value="3HC_DH_C"/>
</dbReference>
<keyword evidence="7" id="KW-0443">Lipid metabolism</keyword>
<dbReference type="InterPro" id="IPR006176">
    <property type="entry name" value="3-OHacyl-CoA_DH_NAD-bd"/>
</dbReference>
<evidence type="ECO:0000256" key="9">
    <source>
        <dbReference type="ARBA" id="ARBA00049556"/>
    </source>
</evidence>
<evidence type="ECO:0000256" key="5">
    <source>
        <dbReference type="ARBA" id="ARBA00023002"/>
    </source>
</evidence>